<protein>
    <submittedName>
        <fullName evidence="1">Uncharacterized protein</fullName>
    </submittedName>
</protein>
<name>A0ACC3DVX2_9PEZI</name>
<accession>A0ACC3DVX2</accession>
<gene>
    <name evidence="1" type="ORF">LTS18_011566</name>
</gene>
<sequence length="298" mass="32178">MVALSTLSLLALSTPVSYDINVHIEIAPHQKVLRPAEGSDSQRTHIWPQGSGPGNYQPSRNVSHVRGAQTGGQVQSGAVARYDNDNINDGVGSGTDSYTMYWGNGDSFPQKSQWVSFVDMFNNYKPHMFSSCSNQFGVPDNSGPEVGAIWDAIQQVSKETLIDHRFILAVVMQESSGCVRAPTSDYGVRNPGLMQDHNGWFTCNEGGSIKTPCPDDFIAGMIREGSAGTDDGDGLAQVINQAGDQNVRAFYRAARLYNSGSIAGNCLECGIATHCYASDIANRLTGWVNAEHACYLDD</sequence>
<evidence type="ECO:0000313" key="1">
    <source>
        <dbReference type="EMBL" id="KAK3080959.1"/>
    </source>
</evidence>
<dbReference type="Proteomes" id="UP001186974">
    <property type="component" value="Unassembled WGS sequence"/>
</dbReference>
<evidence type="ECO:0000313" key="2">
    <source>
        <dbReference type="Proteomes" id="UP001186974"/>
    </source>
</evidence>
<proteinExistence type="predicted"/>
<organism evidence="1 2">
    <name type="scientific">Coniosporium uncinatum</name>
    <dbReference type="NCBI Taxonomy" id="93489"/>
    <lineage>
        <taxon>Eukaryota</taxon>
        <taxon>Fungi</taxon>
        <taxon>Dikarya</taxon>
        <taxon>Ascomycota</taxon>
        <taxon>Pezizomycotina</taxon>
        <taxon>Dothideomycetes</taxon>
        <taxon>Dothideomycetes incertae sedis</taxon>
        <taxon>Coniosporium</taxon>
    </lineage>
</organism>
<keyword evidence="2" id="KW-1185">Reference proteome</keyword>
<dbReference type="EMBL" id="JAWDJW010000336">
    <property type="protein sequence ID" value="KAK3080959.1"/>
    <property type="molecule type" value="Genomic_DNA"/>
</dbReference>
<reference evidence="1" key="1">
    <citation type="submission" date="2024-09" db="EMBL/GenBank/DDBJ databases">
        <title>Black Yeasts Isolated from many extreme environments.</title>
        <authorList>
            <person name="Coleine C."/>
            <person name="Stajich J.E."/>
            <person name="Selbmann L."/>
        </authorList>
    </citation>
    <scope>NUCLEOTIDE SEQUENCE</scope>
    <source>
        <strain evidence="1">CCFEE 5737</strain>
    </source>
</reference>
<comment type="caution">
    <text evidence="1">The sequence shown here is derived from an EMBL/GenBank/DDBJ whole genome shotgun (WGS) entry which is preliminary data.</text>
</comment>